<dbReference type="PANTHER" id="PTHR30231">
    <property type="entry name" value="DNA POLYMERASE III SUBUNIT EPSILON"/>
    <property type="match status" value="1"/>
</dbReference>
<proteinExistence type="predicted"/>
<dbReference type="Proteomes" id="UP001208692">
    <property type="component" value="Unassembled WGS sequence"/>
</dbReference>
<dbReference type="SUPFAM" id="SSF53098">
    <property type="entry name" value="Ribonuclease H-like"/>
    <property type="match status" value="1"/>
</dbReference>
<evidence type="ECO:0000256" key="2">
    <source>
        <dbReference type="ARBA" id="ARBA00022801"/>
    </source>
</evidence>
<dbReference type="RefSeq" id="WP_264846081.1">
    <property type="nucleotide sequence ID" value="NZ_BPMA01000017.1"/>
</dbReference>
<organism evidence="5 7">
    <name type="scientific">Capnocytophaga catalasegens</name>
    <dbReference type="NCBI Taxonomy" id="1004260"/>
    <lineage>
        <taxon>Bacteria</taxon>
        <taxon>Pseudomonadati</taxon>
        <taxon>Bacteroidota</taxon>
        <taxon>Flavobacteriia</taxon>
        <taxon>Flavobacteriales</taxon>
        <taxon>Flavobacteriaceae</taxon>
        <taxon>Capnocytophaga</taxon>
    </lineage>
</organism>
<dbReference type="InterPro" id="IPR013520">
    <property type="entry name" value="Ribonucl_H"/>
</dbReference>
<name>A0AAV5AWY1_9FLAO</name>
<evidence type="ECO:0000313" key="6">
    <source>
        <dbReference type="EMBL" id="GJM53889.1"/>
    </source>
</evidence>
<dbReference type="EMBL" id="BQKA01000018">
    <property type="protein sequence ID" value="GJM50018.1"/>
    <property type="molecule type" value="Genomic_DNA"/>
</dbReference>
<evidence type="ECO:0000313" key="8">
    <source>
        <dbReference type="Proteomes" id="UP001208692"/>
    </source>
</evidence>
<dbReference type="AlphaFoldDB" id="A0AAV5AWY1"/>
<dbReference type="Pfam" id="PF00929">
    <property type="entry name" value="RNase_T"/>
    <property type="match status" value="1"/>
</dbReference>
<dbReference type="GO" id="GO:0003887">
    <property type="term" value="F:DNA-directed DNA polymerase activity"/>
    <property type="evidence" value="ECO:0007669"/>
    <property type="project" value="InterPro"/>
</dbReference>
<feature type="domain" description="Exonuclease" evidence="4">
    <location>
        <begin position="37"/>
        <end position="210"/>
    </location>
</feature>
<evidence type="ECO:0000313" key="7">
    <source>
        <dbReference type="Proteomes" id="UP001207736"/>
    </source>
</evidence>
<dbReference type="GO" id="GO:0008408">
    <property type="term" value="F:3'-5' exonuclease activity"/>
    <property type="evidence" value="ECO:0007669"/>
    <property type="project" value="TreeGrafter"/>
</dbReference>
<dbReference type="Proteomes" id="UP001207736">
    <property type="component" value="Unassembled WGS sequence"/>
</dbReference>
<protein>
    <submittedName>
        <fullName evidence="5">DNA polymerase III subunit epsilon</fullName>
    </submittedName>
</protein>
<keyword evidence="1" id="KW-0540">Nuclease</keyword>
<dbReference type="GO" id="GO:0006260">
    <property type="term" value="P:DNA replication"/>
    <property type="evidence" value="ECO:0007669"/>
    <property type="project" value="InterPro"/>
</dbReference>
<comment type="caution">
    <text evidence="5">The sequence shown here is derived from an EMBL/GenBank/DDBJ whole genome shotgun (WGS) entry which is preliminary data.</text>
</comment>
<dbReference type="Gene3D" id="3.30.420.10">
    <property type="entry name" value="Ribonuclease H-like superfamily/Ribonuclease H"/>
    <property type="match status" value="1"/>
</dbReference>
<dbReference type="GO" id="GO:0005829">
    <property type="term" value="C:cytosol"/>
    <property type="evidence" value="ECO:0007669"/>
    <property type="project" value="TreeGrafter"/>
</dbReference>
<gene>
    <name evidence="5" type="primary">dnaQ</name>
    <name evidence="5" type="ORF">RCZ15_09930</name>
    <name evidence="6" type="ORF">RCZ16_22050</name>
</gene>
<evidence type="ECO:0000313" key="5">
    <source>
        <dbReference type="EMBL" id="GJM50018.1"/>
    </source>
</evidence>
<keyword evidence="3" id="KW-0269">Exonuclease</keyword>
<keyword evidence="2" id="KW-0378">Hydrolase</keyword>
<keyword evidence="8" id="KW-1185">Reference proteome</keyword>
<dbReference type="InterPro" id="IPR036397">
    <property type="entry name" value="RNaseH_sf"/>
</dbReference>
<dbReference type="PANTHER" id="PTHR30231:SF4">
    <property type="entry name" value="PROTEIN NEN2"/>
    <property type="match status" value="1"/>
</dbReference>
<reference evidence="5 8" key="1">
    <citation type="submission" date="2021-11" db="EMBL/GenBank/DDBJ databases">
        <title>Draft genome sequence of Capnocytophaga sp. strain KC07075 isolated from cat oral cavity.</title>
        <authorList>
            <person name="Suzuki M."/>
            <person name="Imaoka K."/>
            <person name="Kimura M."/>
            <person name="Morikawa S."/>
            <person name="Maeda K."/>
        </authorList>
    </citation>
    <scope>NUCLEOTIDE SEQUENCE</scope>
    <source>
        <strain evidence="5">KC07075</strain>
        <strain evidence="6 8">KC07079</strain>
    </source>
</reference>
<dbReference type="InterPro" id="IPR012337">
    <property type="entry name" value="RNaseH-like_sf"/>
</dbReference>
<dbReference type="CDD" id="cd06127">
    <property type="entry name" value="DEDDh"/>
    <property type="match status" value="1"/>
</dbReference>
<dbReference type="EMBL" id="BQKB01000051">
    <property type="protein sequence ID" value="GJM53889.1"/>
    <property type="molecule type" value="Genomic_DNA"/>
</dbReference>
<sequence>MFHFFIKKQRDLSKYPIFWQSYLQKFVKENPPISQVRFVVFDTETTGFNYANDRILSIGAVDIVDDRINLKNAFEIFLEQETFNPQAVSIHGIRKHHQYTKYSESEAMELFVKYIENAVLVGHHVGFDVKMLNAALERMHLDSLQNKMIDTNDLFRKTKIINPLLNNDKHYTLDDLCTELNITMHDRHNAAGDSLLTALAFLKIKNKLLKNKKQPLLSFLF</sequence>
<evidence type="ECO:0000259" key="4">
    <source>
        <dbReference type="SMART" id="SM00479"/>
    </source>
</evidence>
<dbReference type="GO" id="GO:0003677">
    <property type="term" value="F:DNA binding"/>
    <property type="evidence" value="ECO:0007669"/>
    <property type="project" value="InterPro"/>
</dbReference>
<dbReference type="InterPro" id="IPR006054">
    <property type="entry name" value="DnaQ"/>
</dbReference>
<accession>A0AAV5AWY1</accession>
<evidence type="ECO:0000256" key="1">
    <source>
        <dbReference type="ARBA" id="ARBA00022722"/>
    </source>
</evidence>
<dbReference type="NCBIfam" id="TIGR00573">
    <property type="entry name" value="dnaq"/>
    <property type="match status" value="1"/>
</dbReference>
<dbReference type="SMART" id="SM00479">
    <property type="entry name" value="EXOIII"/>
    <property type="match status" value="1"/>
</dbReference>
<evidence type="ECO:0000256" key="3">
    <source>
        <dbReference type="ARBA" id="ARBA00022839"/>
    </source>
</evidence>